<name>A0A9P6QNH5_9FUNG</name>
<accession>A0A9P6QNH5</accession>
<dbReference type="AlphaFoldDB" id="A0A9P6QNH5"/>
<comment type="similarity">
    <text evidence="1">Belongs to the FAD-binding monooxygenase family.</text>
</comment>
<organism evidence="2 3">
    <name type="scientific">Linnemannia gamsii</name>
    <dbReference type="NCBI Taxonomy" id="64522"/>
    <lineage>
        <taxon>Eukaryota</taxon>
        <taxon>Fungi</taxon>
        <taxon>Fungi incertae sedis</taxon>
        <taxon>Mucoromycota</taxon>
        <taxon>Mortierellomycotina</taxon>
        <taxon>Mortierellomycetes</taxon>
        <taxon>Mortierellales</taxon>
        <taxon>Mortierellaceae</taxon>
        <taxon>Linnemannia</taxon>
    </lineage>
</organism>
<dbReference type="OrthoDB" id="74360at2759"/>
<proteinExistence type="inferred from homology"/>
<dbReference type="Gene3D" id="3.50.50.60">
    <property type="entry name" value="FAD/NAD(P)-binding domain"/>
    <property type="match status" value="1"/>
</dbReference>
<dbReference type="PANTHER" id="PTHR42877:SF5">
    <property type="entry name" value="L-ORNITHINE N(5)-MONOOXYGENASE-RELATED"/>
    <property type="match status" value="1"/>
</dbReference>
<reference evidence="2" key="1">
    <citation type="journal article" date="2020" name="Fungal Divers.">
        <title>Resolving the Mortierellaceae phylogeny through synthesis of multi-gene phylogenetics and phylogenomics.</title>
        <authorList>
            <person name="Vandepol N."/>
            <person name="Liber J."/>
            <person name="Desiro A."/>
            <person name="Na H."/>
            <person name="Kennedy M."/>
            <person name="Barry K."/>
            <person name="Grigoriev I.V."/>
            <person name="Miller A.N."/>
            <person name="O'Donnell K."/>
            <person name="Stajich J.E."/>
            <person name="Bonito G."/>
        </authorList>
    </citation>
    <scope>NUCLEOTIDE SEQUENCE</scope>
    <source>
        <strain evidence="2">NVP60</strain>
    </source>
</reference>
<dbReference type="InterPro" id="IPR051209">
    <property type="entry name" value="FAD-bind_Monooxygenase_sf"/>
</dbReference>
<protein>
    <submittedName>
        <fullName evidence="2">Uncharacterized protein</fullName>
    </submittedName>
</protein>
<evidence type="ECO:0000256" key="1">
    <source>
        <dbReference type="ARBA" id="ARBA00010139"/>
    </source>
</evidence>
<gene>
    <name evidence="2" type="ORF">BGZ97_010345</name>
</gene>
<sequence length="59" mass="6907">MCAAIRLQTQLNLKTYTMFELEPELGGTWWSNTYPGCACDVKSINYQFSFEPNYEWSKT</sequence>
<evidence type="ECO:0000313" key="3">
    <source>
        <dbReference type="Proteomes" id="UP000823405"/>
    </source>
</evidence>
<dbReference type="EMBL" id="JAAAIN010005293">
    <property type="protein sequence ID" value="KAG0275229.1"/>
    <property type="molecule type" value="Genomic_DNA"/>
</dbReference>
<feature type="non-terminal residue" evidence="2">
    <location>
        <position position="59"/>
    </location>
</feature>
<dbReference type="InterPro" id="IPR036188">
    <property type="entry name" value="FAD/NAD-bd_sf"/>
</dbReference>
<comment type="caution">
    <text evidence="2">The sequence shown here is derived from an EMBL/GenBank/DDBJ whole genome shotgun (WGS) entry which is preliminary data.</text>
</comment>
<dbReference type="PANTHER" id="PTHR42877">
    <property type="entry name" value="L-ORNITHINE N(5)-MONOOXYGENASE-RELATED"/>
    <property type="match status" value="1"/>
</dbReference>
<dbReference type="SUPFAM" id="SSF51905">
    <property type="entry name" value="FAD/NAD(P)-binding domain"/>
    <property type="match status" value="1"/>
</dbReference>
<dbReference type="Proteomes" id="UP000823405">
    <property type="component" value="Unassembled WGS sequence"/>
</dbReference>
<keyword evidence="3" id="KW-1185">Reference proteome</keyword>
<evidence type="ECO:0000313" key="2">
    <source>
        <dbReference type="EMBL" id="KAG0275229.1"/>
    </source>
</evidence>